<evidence type="ECO:0000313" key="3">
    <source>
        <dbReference type="Proteomes" id="UP000637769"/>
    </source>
</evidence>
<dbReference type="EMBL" id="BMCH01000003">
    <property type="protein sequence ID" value="GGC30876.1"/>
    <property type="molecule type" value="Genomic_DNA"/>
</dbReference>
<dbReference type="Gene3D" id="2.160.20.20">
    <property type="match status" value="2"/>
</dbReference>
<keyword evidence="3" id="KW-1185">Reference proteome</keyword>
<evidence type="ECO:0000313" key="2">
    <source>
        <dbReference type="EMBL" id="GGC30876.1"/>
    </source>
</evidence>
<dbReference type="Proteomes" id="UP000637769">
    <property type="component" value="Unassembled WGS sequence"/>
</dbReference>
<dbReference type="InterPro" id="IPR028992">
    <property type="entry name" value="Hedgehog/Intein_dom"/>
</dbReference>
<gene>
    <name evidence="2" type="ORF">GCM10007207_15510</name>
</gene>
<sequence>MATQISGNWMASNVSGQTVYVSNGVTISGAVLFTGGWTLTVASGATVSGLSAVASGGYPTVVVSGGSLIDSTVDNGYLRVSNGGVTSNVSGISTETNYYSGSTSLDETYSWVTPYDHSPVRFSSGSVASNAHISNGVNVYVSSGATVNGLEVTSGASVLVSSDAVLSSLSITAGGSATILADYGTPRPLTTTPTSNVSVLRGTWSAINSGGVTVYVSGNVVSQGPVRMSGGTLIVMSGATASGGSGSNQGGYPVVSVMSGGTLLSSVITNGYLYMSSGGASVGNSYNSLVATISAGATSINDIYYNSGFTNDTIYVASGATMYGAEVASGVLIYASSGSTLKDPVVVSGGSLTIAGGTVITCFLAGSLIETEAGEKAIEDFIKGDLMTVYRHGMPGSEPVIHLVRDRVTVRRHLPDDEAGYPVRIAAGAFGPGQPYQDLLVTAEHCFFFEEAFVPIRMLVNGVSIAYDRSFDSYEYYHIGTAEHGIIRANGVLSETLLDGENPALSGLADIKVYYRAWAQDAAAPLRTDREFVAPIYEAIAARIGDGAIIRRDMVLEHDPGLHLVTEGGLRIPCARKQGKNAMFLIPPDVREVRIASRVARPVDIEGPCRDDRRKLGVLVGDVTPYSATETRRLEDHLRALDIEGWAPLETSEHRWTTGEAAISLGDRKDEEPAVLSVTIRAGGPYLPDTGKEGQRFKF</sequence>
<dbReference type="Pfam" id="PF13403">
    <property type="entry name" value="Hint_2"/>
    <property type="match status" value="1"/>
</dbReference>
<name>A0ABQ1M3C9_9PROT</name>
<comment type="caution">
    <text evidence="2">The sequence shown here is derived from an EMBL/GenBank/DDBJ whole genome shotgun (WGS) entry which is preliminary data.</text>
</comment>
<protein>
    <recommendedName>
        <fullName evidence="1">Hedgehog/Intein (Hint) domain-containing protein</fullName>
    </recommendedName>
</protein>
<feature type="domain" description="Hedgehog/Intein (Hint)" evidence="1">
    <location>
        <begin position="361"/>
        <end position="500"/>
    </location>
</feature>
<dbReference type="RefSeq" id="WP_188426191.1">
    <property type="nucleotide sequence ID" value="NZ_BMCH01000003.1"/>
</dbReference>
<reference evidence="3" key="1">
    <citation type="journal article" date="2019" name="Int. J. Syst. Evol. Microbiol.">
        <title>The Global Catalogue of Microorganisms (GCM) 10K type strain sequencing project: providing services to taxonomists for standard genome sequencing and annotation.</title>
        <authorList>
            <consortium name="The Broad Institute Genomics Platform"/>
            <consortium name="The Broad Institute Genome Sequencing Center for Infectious Disease"/>
            <person name="Wu L."/>
            <person name="Ma J."/>
        </authorList>
    </citation>
    <scope>NUCLEOTIDE SEQUENCE [LARGE SCALE GENOMIC DNA]</scope>
    <source>
        <strain evidence="3">CCM 7132</strain>
    </source>
</reference>
<accession>A0ABQ1M3C9</accession>
<dbReference type="InterPro" id="IPR012332">
    <property type="entry name" value="Autotransporter_pectin_lyase_C"/>
</dbReference>
<evidence type="ECO:0000259" key="1">
    <source>
        <dbReference type="Pfam" id="PF13403"/>
    </source>
</evidence>
<proteinExistence type="predicted"/>
<organism evidence="2 3">
    <name type="scientific">Asaia siamensis</name>
    <dbReference type="NCBI Taxonomy" id="110479"/>
    <lineage>
        <taxon>Bacteria</taxon>
        <taxon>Pseudomonadati</taxon>
        <taxon>Pseudomonadota</taxon>
        <taxon>Alphaproteobacteria</taxon>
        <taxon>Acetobacterales</taxon>
        <taxon>Acetobacteraceae</taxon>
        <taxon>Asaia</taxon>
    </lineage>
</organism>